<feature type="compositionally biased region" description="Basic and acidic residues" evidence="1">
    <location>
        <begin position="350"/>
        <end position="362"/>
    </location>
</feature>
<name>A0A316Z8T2_9BASI</name>
<feature type="compositionally biased region" description="Low complexity" evidence="1">
    <location>
        <begin position="389"/>
        <end position="399"/>
    </location>
</feature>
<evidence type="ECO:0000259" key="3">
    <source>
        <dbReference type="Pfam" id="PF20179"/>
    </source>
</evidence>
<dbReference type="Proteomes" id="UP000245946">
    <property type="component" value="Unassembled WGS sequence"/>
</dbReference>
<dbReference type="Pfam" id="PF13824">
    <property type="entry name" value="zf-Mss51"/>
    <property type="match status" value="1"/>
</dbReference>
<evidence type="ECO:0000313" key="4">
    <source>
        <dbReference type="EMBL" id="PWN98197.1"/>
    </source>
</evidence>
<organism evidence="4 5">
    <name type="scientific">Tilletiopsis washingtonensis</name>
    <dbReference type="NCBI Taxonomy" id="58919"/>
    <lineage>
        <taxon>Eukaryota</taxon>
        <taxon>Fungi</taxon>
        <taxon>Dikarya</taxon>
        <taxon>Basidiomycota</taxon>
        <taxon>Ustilaginomycotina</taxon>
        <taxon>Exobasidiomycetes</taxon>
        <taxon>Entylomatales</taxon>
        <taxon>Entylomatales incertae sedis</taxon>
        <taxon>Tilletiopsis</taxon>
    </lineage>
</organism>
<dbReference type="Pfam" id="PF20179">
    <property type="entry name" value="MSS51_C"/>
    <property type="match status" value="2"/>
</dbReference>
<dbReference type="RefSeq" id="XP_025598476.1">
    <property type="nucleotide sequence ID" value="XM_025742339.1"/>
</dbReference>
<feature type="domain" description="Mitochondrial splicing suppressor 51-like C-terminal" evidence="3">
    <location>
        <begin position="426"/>
        <end position="490"/>
    </location>
</feature>
<dbReference type="AlphaFoldDB" id="A0A316Z8T2"/>
<dbReference type="InterPro" id="IPR032717">
    <property type="entry name" value="Mss51_Znf"/>
</dbReference>
<evidence type="ECO:0000256" key="1">
    <source>
        <dbReference type="SAM" id="MobiDB-lite"/>
    </source>
</evidence>
<gene>
    <name evidence="4" type="ORF">FA09DRAFT_329815</name>
</gene>
<dbReference type="InterPro" id="IPR046824">
    <property type="entry name" value="Mss51-like_C"/>
</dbReference>
<dbReference type="PANTHER" id="PTHR28069:SF1">
    <property type="entry name" value="PROTEIN MSS51, MITOCHONDRIAL"/>
    <property type="match status" value="1"/>
</dbReference>
<evidence type="ECO:0000313" key="5">
    <source>
        <dbReference type="Proteomes" id="UP000245946"/>
    </source>
</evidence>
<dbReference type="EMBL" id="KZ819292">
    <property type="protein sequence ID" value="PWN98197.1"/>
    <property type="molecule type" value="Genomic_DNA"/>
</dbReference>
<dbReference type="OrthoDB" id="5282002at2759"/>
<dbReference type="GeneID" id="37269883"/>
<dbReference type="STRING" id="58919.A0A316Z8T2"/>
<feature type="region of interest" description="Disordered" evidence="1">
    <location>
        <begin position="349"/>
        <end position="404"/>
    </location>
</feature>
<accession>A0A316Z8T2</accession>
<keyword evidence="5" id="KW-1185">Reference proteome</keyword>
<evidence type="ECO:0000259" key="2">
    <source>
        <dbReference type="Pfam" id="PF13824"/>
    </source>
</evidence>
<reference evidence="4 5" key="1">
    <citation type="journal article" date="2018" name="Mol. Biol. Evol.">
        <title>Broad Genomic Sampling Reveals a Smut Pathogenic Ancestry of the Fungal Clade Ustilaginomycotina.</title>
        <authorList>
            <person name="Kijpornyongpan T."/>
            <person name="Mondo S.J."/>
            <person name="Barry K."/>
            <person name="Sandor L."/>
            <person name="Lee J."/>
            <person name="Lipzen A."/>
            <person name="Pangilinan J."/>
            <person name="LaButti K."/>
            <person name="Hainaut M."/>
            <person name="Henrissat B."/>
            <person name="Grigoriev I.V."/>
            <person name="Spatafora J.W."/>
            <person name="Aime M.C."/>
        </authorList>
    </citation>
    <scope>NUCLEOTIDE SEQUENCE [LARGE SCALE GENOMIC DNA]</scope>
    <source>
        <strain evidence="4 5">MCA 4186</strain>
    </source>
</reference>
<feature type="domain" description="Mitochondrial splicing suppressor 51 zinc-finger" evidence="2">
    <location>
        <begin position="79"/>
        <end position="132"/>
    </location>
</feature>
<protein>
    <submittedName>
        <fullName evidence="4">Uncharacterized protein</fullName>
    </submittedName>
</protein>
<dbReference type="PANTHER" id="PTHR28069">
    <property type="entry name" value="GH20023P"/>
    <property type="match status" value="1"/>
</dbReference>
<sequence length="531" mass="58145">MLLLTSSRLLPSAPCACRSAVAVPPSSRRTLFSWFRKPAAASPKPAPLLAQDDLFHPLSTSPIPALRQRASRIKSLAPCPYSLTQGKRRLVAYDCPVAGWPTHAGHAEWEADTEKAKYWGRLRESNEDEHDLRSGREMSEFRLPGPQGFEESLNFSSWDVYFYTRNHASIETERSRRHVSRLLTFPITVAGVLHENSFLTRRSQRLTHEGLRSMLALRQTLHPRIGDKPSLDVIRLFVVGARAESTLPPSVWDQLRYNFPGVAFHIYMIGPEVTLPTAAPSSLGSRTRKANYGVPAASIVVSEGVTITTIQAPYEAVHAQMEPFDPYTDVFFAFSPGFGFPSQLAAQEAQRARAEDSADAKRMAAARETYNARSGEEPEPKAAQEPFMAAPGTPAPAGGEVPSAEPAPAIPSDAGFTSIVSAPVVQAQAEWATAIGQILSTKCPLVVTGFSPADVERDVLAFESLEGVMGEFEWLVTPGENVFASQQWAVADFDPRVAVKANWGCWAIRGKSYNVQVAKRWSPYPQGEEAG</sequence>
<proteinExistence type="predicted"/>
<feature type="domain" description="Mitochondrial splicing suppressor 51-like C-terminal" evidence="3">
    <location>
        <begin position="215"/>
        <end position="343"/>
    </location>
</feature>